<keyword evidence="2" id="KW-0472">Membrane</keyword>
<sequence length="186" mass="20302">MAKFFDRFLLLLFSLASIIALVSLLLSAFGLIPYDTANAFLINVYRDEATAVAFITCSVILLLIAVRMLILAVRTGGGHAPSIDQRTEFGDIRISMETVENLALKSAGRTRGVKDLKSRVKVIQAGLDIEIRTIVDGETSIPVMTEEIQAAVKEHIEEITGIPVANVSVYVANVVQNAHTFKSRVE</sequence>
<dbReference type="AlphaFoldDB" id="A0AA96LA79"/>
<keyword evidence="2" id="KW-1133">Transmembrane helix</keyword>
<keyword evidence="4" id="KW-1185">Reference proteome</keyword>
<evidence type="ECO:0000313" key="4">
    <source>
        <dbReference type="Proteomes" id="UP001305702"/>
    </source>
</evidence>
<protein>
    <submittedName>
        <fullName evidence="3">Alkaline shock response membrane anchor protein AmaP</fullName>
    </submittedName>
</protein>
<dbReference type="KEGG" id="paun:MJA45_17360"/>
<dbReference type="RefSeq" id="WP_315603166.1">
    <property type="nucleotide sequence ID" value="NZ_CP130318.1"/>
</dbReference>
<accession>A0AA96LA79</accession>
<name>A0AA96LA79_9BACL</name>
<comment type="similarity">
    <text evidence="1">Belongs to the asp23 family.</text>
</comment>
<dbReference type="EMBL" id="CP130318">
    <property type="protein sequence ID" value="WNQ09394.1"/>
    <property type="molecule type" value="Genomic_DNA"/>
</dbReference>
<organism evidence="3 4">
    <name type="scientific">Paenibacillus aurantius</name>
    <dbReference type="NCBI Taxonomy" id="2918900"/>
    <lineage>
        <taxon>Bacteria</taxon>
        <taxon>Bacillati</taxon>
        <taxon>Bacillota</taxon>
        <taxon>Bacilli</taxon>
        <taxon>Bacillales</taxon>
        <taxon>Paenibacillaceae</taxon>
        <taxon>Paenibacillus</taxon>
    </lineage>
</organism>
<dbReference type="NCBIfam" id="NF033218">
    <property type="entry name" value="anchor_AmaP"/>
    <property type="match status" value="1"/>
</dbReference>
<keyword evidence="2" id="KW-0812">Transmembrane</keyword>
<proteinExistence type="inferred from homology"/>
<evidence type="ECO:0000256" key="1">
    <source>
        <dbReference type="ARBA" id="ARBA00005721"/>
    </source>
</evidence>
<evidence type="ECO:0000256" key="2">
    <source>
        <dbReference type="SAM" id="Phobius"/>
    </source>
</evidence>
<gene>
    <name evidence="3" type="primary">amaP</name>
    <name evidence="3" type="ORF">MJA45_17360</name>
</gene>
<dbReference type="InterPro" id="IPR005531">
    <property type="entry name" value="Asp23"/>
</dbReference>
<dbReference type="Proteomes" id="UP001305702">
    <property type="component" value="Chromosome"/>
</dbReference>
<dbReference type="Pfam" id="PF03780">
    <property type="entry name" value="Asp23"/>
    <property type="match status" value="1"/>
</dbReference>
<reference evidence="3 4" key="1">
    <citation type="submission" date="2022-02" db="EMBL/GenBank/DDBJ databases">
        <title>Paenibacillus sp. MBLB1776 Whole Genome Shotgun Sequencing.</title>
        <authorList>
            <person name="Hwang C.Y."/>
            <person name="Cho E.-S."/>
            <person name="Seo M.-J."/>
        </authorList>
    </citation>
    <scope>NUCLEOTIDE SEQUENCE [LARGE SCALE GENOMIC DNA]</scope>
    <source>
        <strain evidence="3 4">MBLB1776</strain>
    </source>
</reference>
<feature type="transmembrane region" description="Helical" evidence="2">
    <location>
        <begin position="49"/>
        <end position="70"/>
    </location>
</feature>
<evidence type="ECO:0000313" key="3">
    <source>
        <dbReference type="EMBL" id="WNQ09394.1"/>
    </source>
</evidence>